<organism evidence="2 3">
    <name type="scientific">Virgibacillus natechei</name>
    <dbReference type="NCBI Taxonomy" id="1216297"/>
    <lineage>
        <taxon>Bacteria</taxon>
        <taxon>Bacillati</taxon>
        <taxon>Bacillota</taxon>
        <taxon>Bacilli</taxon>
        <taxon>Bacillales</taxon>
        <taxon>Bacillaceae</taxon>
        <taxon>Virgibacillus</taxon>
    </lineage>
</organism>
<keyword evidence="3" id="KW-1185">Reference proteome</keyword>
<name>A0ABS4IJ50_9BACI</name>
<sequence>MRHITALVIKFIIVATVLFSILTIFEVVNLTEIFLSSILVTGLAYVIGDLFILPRSGNAVASIADFFLATGSVWLLNFIFIGQAAGTFPVFAASAFAGFLIALCEALFHIYMKESVLEDTETDNQRNTTPTHLQTEFSRENNIHDIKKRRNRKK</sequence>
<feature type="transmembrane region" description="Helical" evidence="1">
    <location>
        <begin position="33"/>
        <end position="53"/>
    </location>
</feature>
<gene>
    <name evidence="2" type="ORF">J2Z83_003119</name>
</gene>
<evidence type="ECO:0000313" key="2">
    <source>
        <dbReference type="EMBL" id="MBP1970982.1"/>
    </source>
</evidence>
<evidence type="ECO:0000313" key="3">
    <source>
        <dbReference type="Proteomes" id="UP001519345"/>
    </source>
</evidence>
<dbReference type="Pfam" id="PF10710">
    <property type="entry name" value="DUF2512"/>
    <property type="match status" value="1"/>
</dbReference>
<comment type="caution">
    <text evidence="2">The sequence shown here is derived from an EMBL/GenBank/DDBJ whole genome shotgun (WGS) entry which is preliminary data.</text>
</comment>
<dbReference type="EMBL" id="JAGGKX010000019">
    <property type="protein sequence ID" value="MBP1970982.1"/>
    <property type="molecule type" value="Genomic_DNA"/>
</dbReference>
<keyword evidence="1" id="KW-0812">Transmembrane</keyword>
<dbReference type="RefSeq" id="WP_209464066.1">
    <property type="nucleotide sequence ID" value="NZ_CP110224.1"/>
</dbReference>
<accession>A0ABS4IJ50</accession>
<feature type="transmembrane region" description="Helical" evidence="1">
    <location>
        <begin position="7"/>
        <end position="27"/>
    </location>
</feature>
<reference evidence="2 3" key="1">
    <citation type="submission" date="2021-03" db="EMBL/GenBank/DDBJ databases">
        <title>Genomic Encyclopedia of Type Strains, Phase IV (KMG-IV): sequencing the most valuable type-strain genomes for metagenomic binning, comparative biology and taxonomic classification.</title>
        <authorList>
            <person name="Goeker M."/>
        </authorList>
    </citation>
    <scope>NUCLEOTIDE SEQUENCE [LARGE SCALE GENOMIC DNA]</scope>
    <source>
        <strain evidence="2 3">DSM 25609</strain>
    </source>
</reference>
<feature type="transmembrane region" description="Helical" evidence="1">
    <location>
        <begin position="88"/>
        <end position="108"/>
    </location>
</feature>
<protein>
    <recommendedName>
        <fullName evidence="4">DUF2512 family protein</fullName>
    </recommendedName>
</protein>
<keyword evidence="1" id="KW-1133">Transmembrane helix</keyword>
<dbReference type="InterPro" id="IPR019649">
    <property type="entry name" value="DUF2512"/>
</dbReference>
<proteinExistence type="predicted"/>
<evidence type="ECO:0008006" key="4">
    <source>
        <dbReference type="Google" id="ProtNLM"/>
    </source>
</evidence>
<feature type="transmembrane region" description="Helical" evidence="1">
    <location>
        <begin position="60"/>
        <end position="82"/>
    </location>
</feature>
<evidence type="ECO:0000256" key="1">
    <source>
        <dbReference type="SAM" id="Phobius"/>
    </source>
</evidence>
<keyword evidence="1" id="KW-0472">Membrane</keyword>
<dbReference type="Proteomes" id="UP001519345">
    <property type="component" value="Unassembled WGS sequence"/>
</dbReference>